<protein>
    <submittedName>
        <fullName evidence="1">Uncharacterized protein</fullName>
    </submittedName>
</protein>
<dbReference type="HOGENOM" id="CLU_763277_0_0_1"/>
<organism evidence="1 2">
    <name type="scientific">Stachybotrys chartarum (strain CBS 109288 / IBT 7711)</name>
    <name type="common">Toxic black mold</name>
    <name type="synonym">Stilbospora chartarum</name>
    <dbReference type="NCBI Taxonomy" id="1280523"/>
    <lineage>
        <taxon>Eukaryota</taxon>
        <taxon>Fungi</taxon>
        <taxon>Dikarya</taxon>
        <taxon>Ascomycota</taxon>
        <taxon>Pezizomycotina</taxon>
        <taxon>Sordariomycetes</taxon>
        <taxon>Hypocreomycetidae</taxon>
        <taxon>Hypocreales</taxon>
        <taxon>Stachybotryaceae</taxon>
        <taxon>Stachybotrys</taxon>
    </lineage>
</organism>
<reference evidence="1 2" key="1">
    <citation type="journal article" date="2014" name="BMC Genomics">
        <title>Comparative genome sequencing reveals chemotype-specific gene clusters in the toxigenic black mold Stachybotrys.</title>
        <authorList>
            <person name="Semeiks J."/>
            <person name="Borek D."/>
            <person name="Otwinowski Z."/>
            <person name="Grishin N.V."/>
        </authorList>
    </citation>
    <scope>NUCLEOTIDE SEQUENCE [LARGE SCALE GENOMIC DNA]</scope>
    <source>
        <strain evidence="2">CBS 109288 / IBT 7711</strain>
    </source>
</reference>
<proteinExistence type="predicted"/>
<dbReference type="EMBL" id="KL647495">
    <property type="protein sequence ID" value="KEY74713.1"/>
    <property type="molecule type" value="Genomic_DNA"/>
</dbReference>
<dbReference type="AlphaFoldDB" id="A0A084BAY4"/>
<evidence type="ECO:0000313" key="1">
    <source>
        <dbReference type="EMBL" id="KEY74713.1"/>
    </source>
</evidence>
<gene>
    <name evidence="1" type="ORF">S7711_05463</name>
</gene>
<evidence type="ECO:0000313" key="2">
    <source>
        <dbReference type="Proteomes" id="UP000028045"/>
    </source>
</evidence>
<name>A0A084BAY4_STACB</name>
<sequence>MSQKLTVSQLNRNGIFLDGDPPEGLQHHIDSILDFQGTIRVRIRDDNSIMYDYGSNYLTLHDRNASDTTSVYIRRISEIRSEAYSLNAKRTAEQPWNEFFHSTFFKPLHNAWLPSDTDSRAISRQKYFYDSFEYHGERNWTLFDGRGSFRRENRKNLTAPRPDRAFYFTTHDMKSRADTVHYSRRWKWKNTPLERFIENFSLDVLEEQKDRGLYYCPFRSNPTVDSYRPDNLLCFPWLIVEHKKGNVSKAEIKFGECQAANASVAALMLLESAAKYSQDSETSGQLPPVFAITTVGKLVRIWIAWHDNASVEKYYGMASIWDGDVTDIEDIIKFEAILENIHTWATRFLKPVLSNYIDEWRYT</sequence>
<dbReference type="Proteomes" id="UP000028045">
    <property type="component" value="Unassembled WGS sequence"/>
</dbReference>
<keyword evidence="2" id="KW-1185">Reference proteome</keyword>
<dbReference type="OrthoDB" id="5081713at2759"/>
<accession>A0A084BAY4</accession>